<keyword evidence="2" id="KW-1185">Reference proteome</keyword>
<name>A0A017HRD8_9RHOB</name>
<dbReference type="EMBL" id="AOSK01000050">
    <property type="protein sequence ID" value="EYD76334.1"/>
    <property type="molecule type" value="Genomic_DNA"/>
</dbReference>
<sequence>MTAANNAWAELMKAGFGMASTGLQVSEMMVASSSVIGARMTILGQAARCPAEGDYAEITGMVAEKVVAVSKANQALVDQWSVMLADASEQVHHLGQHALRGRPLSVSDCSVLAERCLAHGTRMVTRTMEAGGLALAPVHQQATANARRLSST</sequence>
<proteinExistence type="predicted"/>
<reference evidence="1 2" key="1">
    <citation type="submission" date="2013-02" db="EMBL/GenBank/DDBJ databases">
        <authorList>
            <person name="Fiebig A."/>
            <person name="Goeker M."/>
            <person name="Klenk H.-P.P."/>
        </authorList>
    </citation>
    <scope>NUCLEOTIDE SEQUENCE [LARGE SCALE GENOMIC DNA]</scope>
    <source>
        <strain evidence="1 2">DSM 19309</strain>
    </source>
</reference>
<comment type="caution">
    <text evidence="1">The sequence shown here is derived from an EMBL/GenBank/DDBJ whole genome shotgun (WGS) entry which is preliminary data.</text>
</comment>
<evidence type="ECO:0008006" key="3">
    <source>
        <dbReference type="Google" id="ProtNLM"/>
    </source>
</evidence>
<protein>
    <recommendedName>
        <fullName evidence="3">Phasin domain-containing protein</fullName>
    </recommendedName>
</protein>
<gene>
    <name evidence="1" type="ORF">Rumeso_02092</name>
</gene>
<dbReference type="Proteomes" id="UP000019666">
    <property type="component" value="Unassembled WGS sequence"/>
</dbReference>
<dbReference type="RefSeq" id="WP_051521389.1">
    <property type="nucleotide sequence ID" value="NZ_KK088590.1"/>
</dbReference>
<evidence type="ECO:0000313" key="2">
    <source>
        <dbReference type="Proteomes" id="UP000019666"/>
    </source>
</evidence>
<accession>A0A017HRD8</accession>
<dbReference type="HOGENOM" id="CLU_1720945_0_0_5"/>
<evidence type="ECO:0000313" key="1">
    <source>
        <dbReference type="EMBL" id="EYD76334.1"/>
    </source>
</evidence>
<organism evidence="1 2">
    <name type="scientific">Rubellimicrobium mesophilum DSM 19309</name>
    <dbReference type="NCBI Taxonomy" id="442562"/>
    <lineage>
        <taxon>Bacteria</taxon>
        <taxon>Pseudomonadati</taxon>
        <taxon>Pseudomonadota</taxon>
        <taxon>Alphaproteobacteria</taxon>
        <taxon>Rhodobacterales</taxon>
        <taxon>Roseobacteraceae</taxon>
        <taxon>Rubellimicrobium</taxon>
    </lineage>
</organism>
<dbReference type="OrthoDB" id="7190810at2"/>
<dbReference type="AlphaFoldDB" id="A0A017HRD8"/>